<dbReference type="Proteomes" id="UP000026962">
    <property type="component" value="Chromosome 1"/>
</dbReference>
<dbReference type="AlphaFoldDB" id="A0A0E0JGM5"/>
<reference evidence="2" key="1">
    <citation type="submission" date="2015-04" db="UniProtKB">
        <authorList>
            <consortium name="EnsemblPlants"/>
        </authorList>
    </citation>
    <scope>IDENTIFICATION</scope>
</reference>
<accession>A0A0E0JGM5</accession>
<dbReference type="Gramene" id="OPUNC01G09980.1">
    <property type="protein sequence ID" value="OPUNC01G09980.1"/>
    <property type="gene ID" value="OPUNC01G09980"/>
</dbReference>
<keyword evidence="3" id="KW-1185">Reference proteome</keyword>
<evidence type="ECO:0000313" key="3">
    <source>
        <dbReference type="Proteomes" id="UP000026962"/>
    </source>
</evidence>
<dbReference type="OMA" id="WVQKGGN"/>
<evidence type="ECO:0000256" key="1">
    <source>
        <dbReference type="SAM" id="MobiDB-lite"/>
    </source>
</evidence>
<proteinExistence type="predicted"/>
<reference evidence="2" key="2">
    <citation type="submission" date="2018-05" db="EMBL/GenBank/DDBJ databases">
        <title>OpunRS2 (Oryza punctata Reference Sequence Version 2).</title>
        <authorList>
            <person name="Zhang J."/>
            <person name="Kudrna D."/>
            <person name="Lee S."/>
            <person name="Talag J."/>
            <person name="Welchert J."/>
            <person name="Wing R.A."/>
        </authorList>
    </citation>
    <scope>NUCLEOTIDE SEQUENCE [LARGE SCALE GENOMIC DNA]</scope>
</reference>
<dbReference type="EnsemblPlants" id="OPUNC01G09980.1">
    <property type="protein sequence ID" value="OPUNC01G09980.1"/>
    <property type="gene ID" value="OPUNC01G09980"/>
</dbReference>
<feature type="region of interest" description="Disordered" evidence="1">
    <location>
        <begin position="133"/>
        <end position="163"/>
    </location>
</feature>
<organism evidence="2">
    <name type="scientific">Oryza punctata</name>
    <name type="common">Red rice</name>
    <dbReference type="NCBI Taxonomy" id="4537"/>
    <lineage>
        <taxon>Eukaryota</taxon>
        <taxon>Viridiplantae</taxon>
        <taxon>Streptophyta</taxon>
        <taxon>Embryophyta</taxon>
        <taxon>Tracheophyta</taxon>
        <taxon>Spermatophyta</taxon>
        <taxon>Magnoliopsida</taxon>
        <taxon>Liliopsida</taxon>
        <taxon>Poales</taxon>
        <taxon>Poaceae</taxon>
        <taxon>BOP clade</taxon>
        <taxon>Oryzoideae</taxon>
        <taxon>Oryzeae</taxon>
        <taxon>Oryzinae</taxon>
        <taxon>Oryza</taxon>
    </lineage>
</organism>
<name>A0A0E0JGM5_ORYPU</name>
<dbReference type="HOGENOM" id="CLU_1380084_0_0_1"/>
<sequence length="163" mass="16163">MARHTQFTQMELRNGLVLLPIRYTPSRVARASGRKKTGKAARVVAGTSHGGAPSASAVQAVYFLPTFPTDSSAGAGAETVVWAEAGAGEAITRFRRPVLEPDEGLHVAAEPTSGAGLQVGFGVPVAAVTAGGDEGGGGGDCVQNTGNGGEGYGNPGSGGNDAG</sequence>
<protein>
    <submittedName>
        <fullName evidence="2">Uncharacterized protein</fullName>
    </submittedName>
</protein>
<evidence type="ECO:0000313" key="2">
    <source>
        <dbReference type="EnsemblPlants" id="OPUNC01G09980.1"/>
    </source>
</evidence>